<reference evidence="2" key="1">
    <citation type="journal article" date="2015" name="Nat. Genet.">
        <title>The genome and transcriptome of the zoonotic hookworm Ancylostoma ceylanicum identify infection-specific gene families.</title>
        <authorList>
            <person name="Schwarz E.M."/>
            <person name="Hu Y."/>
            <person name="Antoshechkin I."/>
            <person name="Miller M.M."/>
            <person name="Sternberg P.W."/>
            <person name="Aroian R.V."/>
        </authorList>
    </citation>
    <scope>NUCLEOTIDE SEQUENCE</scope>
    <source>
        <strain evidence="2">HY135</strain>
    </source>
</reference>
<organism evidence="1 2">
    <name type="scientific">Ancylostoma ceylanicum</name>
    <dbReference type="NCBI Taxonomy" id="53326"/>
    <lineage>
        <taxon>Eukaryota</taxon>
        <taxon>Metazoa</taxon>
        <taxon>Ecdysozoa</taxon>
        <taxon>Nematoda</taxon>
        <taxon>Chromadorea</taxon>
        <taxon>Rhabditida</taxon>
        <taxon>Rhabditina</taxon>
        <taxon>Rhabditomorpha</taxon>
        <taxon>Strongyloidea</taxon>
        <taxon>Ancylostomatidae</taxon>
        <taxon>Ancylostomatinae</taxon>
        <taxon>Ancylostoma</taxon>
    </lineage>
</organism>
<dbReference type="AlphaFoldDB" id="A0A016VMX2"/>
<dbReference type="Proteomes" id="UP000024635">
    <property type="component" value="Unassembled WGS sequence"/>
</dbReference>
<gene>
    <name evidence="1" type="primary">Acey_s0008.g33</name>
    <name evidence="1" type="ORF">Y032_0008g33</name>
</gene>
<sequence length="98" mass="10911">MEMDVAGKSPTGAPKKRWKDAVRNDMEEVGVTKDGTRTVLSGIGEPTQRTLRLCGTNAKEKKILNRSFLQNESSRPLAEKFEILGQRISQLLGFSTFL</sequence>
<proteinExistence type="predicted"/>
<accession>A0A016VMX2</accession>
<protein>
    <submittedName>
        <fullName evidence="1">Uncharacterized protein</fullName>
    </submittedName>
</protein>
<evidence type="ECO:0000313" key="1">
    <source>
        <dbReference type="EMBL" id="EYC28088.1"/>
    </source>
</evidence>
<dbReference type="OrthoDB" id="410404at2759"/>
<keyword evidence="2" id="KW-1185">Reference proteome</keyword>
<dbReference type="EMBL" id="JARK01001344">
    <property type="protein sequence ID" value="EYC28088.1"/>
    <property type="molecule type" value="Genomic_DNA"/>
</dbReference>
<name>A0A016VMX2_9BILA</name>
<evidence type="ECO:0000313" key="2">
    <source>
        <dbReference type="Proteomes" id="UP000024635"/>
    </source>
</evidence>
<comment type="caution">
    <text evidence="1">The sequence shown here is derived from an EMBL/GenBank/DDBJ whole genome shotgun (WGS) entry which is preliminary data.</text>
</comment>